<feature type="site" description="Important for catalytic activity" evidence="15">
    <location>
        <position position="262"/>
    </location>
</feature>
<dbReference type="SMART" id="SM00861">
    <property type="entry name" value="Transket_pyr"/>
    <property type="match status" value="1"/>
</dbReference>
<feature type="binding site" evidence="12">
    <location>
        <position position="262"/>
    </location>
    <ligand>
        <name>substrate</name>
    </ligand>
</feature>
<dbReference type="FunFam" id="3.40.50.970:FF:000003">
    <property type="entry name" value="Transketolase"/>
    <property type="match status" value="1"/>
</dbReference>
<dbReference type="PANTHER" id="PTHR43522:SF2">
    <property type="entry name" value="TRANSKETOLASE 1-RELATED"/>
    <property type="match status" value="1"/>
</dbReference>
<organism evidence="17">
    <name type="scientific">Anaerococcus vaginalis</name>
    <dbReference type="NCBI Taxonomy" id="33037"/>
    <lineage>
        <taxon>Bacteria</taxon>
        <taxon>Bacillati</taxon>
        <taxon>Bacillota</taxon>
        <taxon>Tissierellia</taxon>
        <taxon>Tissierellales</taxon>
        <taxon>Peptoniphilaceae</taxon>
        <taxon>Anaerococcus</taxon>
    </lineage>
</organism>
<dbReference type="PROSITE" id="PS00802">
    <property type="entry name" value="TRANSKETOLASE_2"/>
    <property type="match status" value="1"/>
</dbReference>
<dbReference type="GO" id="GO:0046872">
    <property type="term" value="F:metal ion binding"/>
    <property type="evidence" value="ECO:0007669"/>
    <property type="project" value="UniProtKB-KW"/>
</dbReference>
<dbReference type="CDD" id="cd07033">
    <property type="entry name" value="TPP_PYR_DXS_TK_like"/>
    <property type="match status" value="1"/>
</dbReference>
<evidence type="ECO:0000256" key="13">
    <source>
        <dbReference type="PIRSR" id="PIRSR605478-3"/>
    </source>
</evidence>
<comment type="catalytic activity">
    <reaction evidence="9">
        <text>D-sedoheptulose 7-phosphate + D-glyceraldehyde 3-phosphate = aldehydo-D-ribose 5-phosphate + D-xylulose 5-phosphate</text>
        <dbReference type="Rhea" id="RHEA:10508"/>
        <dbReference type="ChEBI" id="CHEBI:57483"/>
        <dbReference type="ChEBI" id="CHEBI:57737"/>
        <dbReference type="ChEBI" id="CHEBI:58273"/>
        <dbReference type="ChEBI" id="CHEBI:59776"/>
        <dbReference type="EC" id="2.2.1.1"/>
    </reaction>
</comment>
<dbReference type="InterPro" id="IPR033247">
    <property type="entry name" value="Transketolase_fam"/>
</dbReference>
<gene>
    <name evidence="17" type="primary">tkt_3</name>
    <name evidence="17" type="ORF">AVLFYP127_01493</name>
</gene>
<feature type="binding site" evidence="12">
    <location>
        <position position="520"/>
    </location>
    <ligand>
        <name>substrate</name>
    </ligand>
</feature>
<evidence type="ECO:0000256" key="3">
    <source>
        <dbReference type="ARBA" id="ARBA00013152"/>
    </source>
</evidence>
<feature type="binding site" evidence="13">
    <location>
        <position position="187"/>
    </location>
    <ligand>
        <name>thiamine diphosphate</name>
        <dbReference type="ChEBI" id="CHEBI:58937"/>
    </ligand>
</feature>
<feature type="binding site" evidence="13">
    <location>
        <position position="262"/>
    </location>
    <ligand>
        <name>thiamine diphosphate</name>
        <dbReference type="ChEBI" id="CHEBI:58937"/>
    </ligand>
</feature>
<dbReference type="InterPro" id="IPR055152">
    <property type="entry name" value="Transketolase-like_C_2"/>
</dbReference>
<comment type="cofactor">
    <cofactor evidence="13">
        <name>thiamine diphosphate</name>
        <dbReference type="ChEBI" id="CHEBI:58937"/>
    </cofactor>
    <text evidence="13">Binds 1 thiamine pyrophosphate per subunit. During the reaction, the substrate forms a covalent intermediate with the cofactor.</text>
</comment>
<feature type="binding site" evidence="13">
    <location>
        <position position="158"/>
    </location>
    <ligand>
        <name>thiamine diphosphate</name>
        <dbReference type="ChEBI" id="CHEBI:58937"/>
    </ligand>
</feature>
<keyword evidence="5 17" id="KW-0808">Transferase</keyword>
<feature type="binding site" evidence="12">
    <location>
        <position position="28"/>
    </location>
    <ligand>
        <name>substrate</name>
    </ligand>
</feature>
<feature type="binding site" evidence="12">
    <location>
        <position position="384"/>
    </location>
    <ligand>
        <name>substrate</name>
    </ligand>
</feature>
<dbReference type="EC" id="2.2.1.1" evidence="3 10"/>
<dbReference type="Gene3D" id="3.40.50.970">
    <property type="match status" value="2"/>
</dbReference>
<dbReference type="Pfam" id="PF02779">
    <property type="entry name" value="Transket_pyr"/>
    <property type="match status" value="1"/>
</dbReference>
<dbReference type="GO" id="GO:0005829">
    <property type="term" value="C:cytosol"/>
    <property type="evidence" value="ECO:0007669"/>
    <property type="project" value="TreeGrafter"/>
</dbReference>
<dbReference type="SUPFAM" id="SSF52922">
    <property type="entry name" value="TK C-terminal domain-like"/>
    <property type="match status" value="1"/>
</dbReference>
<evidence type="ECO:0000259" key="16">
    <source>
        <dbReference type="SMART" id="SM00861"/>
    </source>
</evidence>
<evidence type="ECO:0000256" key="10">
    <source>
        <dbReference type="NCBIfam" id="TIGR00232"/>
    </source>
</evidence>
<dbReference type="InterPro" id="IPR005475">
    <property type="entry name" value="Transketolase-like_Pyr-bd"/>
</dbReference>
<sequence length="664" mass="74620">MFDKKDLKAINAIRCLSIAQIEKANSGHPGLPMGASPMAYVLWNKIMNVNPKKSNWHNRDRFVLSAGHGSAMLYSLLHLSGYDLSIDDLKDFRQIGSKTPGHPERKHTDGVEVTTGPLGQGIANAVGFAIAEKHLAAMYNKDGFNIVDHYTYAICGDGDLMEGISYESMSLAGHLNLNKLIILHDSNDICLDGNLNTSFSENIEQRVKAQNWNYIKVSDGNNLEEIYDAINKAKENKNGPTFIEVKTVIGYGSKNQGTNKVHGAPIGNDDFIEAKKFYNWEYEDFEISEDIYDTFKENIIENGKKSYEKWEQLLEEYKEKYPKDYKEYINGFERKLPENWMEEVKKYSPSDDSLATRASSGEIIQDLAKVTKNFWGGSADLFSSNKTNIKNAERFSYTNPCGRNVWYGVREFAMSVIANAIVAHGGTFHHVSTFFVFSDYLKAGLRISALSQIPVTYVFTHDSVAVGEDGPTHQPIEQLAMIRTIPNVIMLRPADANEVRLSWKIALESKNCPVVIALTRQNVSNLEATQNIDDISNGAYIIKDSDKEVPDGILIATGSEVELALQTRDELKKSNIDVRVVSMPSMELFRKQDQAYKEKILPANVKNRVSIEMASSFGWNEFTGDKGINISIDRFGISGNFKDVKKELGFTKEDIAKKYIEKYN</sequence>
<dbReference type="InterPro" id="IPR029061">
    <property type="entry name" value="THDP-binding"/>
</dbReference>
<evidence type="ECO:0000256" key="12">
    <source>
        <dbReference type="PIRSR" id="PIRSR605478-2"/>
    </source>
</evidence>
<feature type="binding site" evidence="14">
    <location>
        <position position="187"/>
    </location>
    <ligand>
        <name>Mg(2+)</name>
        <dbReference type="ChEBI" id="CHEBI:18420"/>
    </ligand>
</feature>
<feature type="binding site" evidence="12">
    <location>
        <position position="357"/>
    </location>
    <ligand>
        <name>substrate</name>
    </ligand>
</feature>
<dbReference type="Pfam" id="PF22613">
    <property type="entry name" value="Transketolase_C_1"/>
    <property type="match status" value="1"/>
</dbReference>
<dbReference type="FunFam" id="3.40.50.920:FF:000003">
    <property type="entry name" value="Transketolase"/>
    <property type="match status" value="1"/>
</dbReference>
<dbReference type="EMBL" id="CACRSW010000005">
    <property type="protein sequence ID" value="VYS82786.1"/>
    <property type="molecule type" value="Genomic_DNA"/>
</dbReference>
<name>A0A6N2RPX4_9FIRM</name>
<evidence type="ECO:0000256" key="5">
    <source>
        <dbReference type="ARBA" id="ARBA00022679"/>
    </source>
</evidence>
<evidence type="ECO:0000256" key="1">
    <source>
        <dbReference type="ARBA" id="ARBA00007131"/>
    </source>
</evidence>
<dbReference type="GO" id="GO:0006098">
    <property type="term" value="P:pentose-phosphate shunt"/>
    <property type="evidence" value="ECO:0007669"/>
    <property type="project" value="TreeGrafter"/>
</dbReference>
<evidence type="ECO:0000313" key="17">
    <source>
        <dbReference type="EMBL" id="VYS82786.1"/>
    </source>
</evidence>
<dbReference type="SUPFAM" id="SSF52518">
    <property type="entry name" value="Thiamin diphosphate-binding fold (THDP-binding)"/>
    <property type="match status" value="2"/>
</dbReference>
<dbReference type="FunFam" id="3.40.50.970:FF:000004">
    <property type="entry name" value="Transketolase"/>
    <property type="match status" value="1"/>
</dbReference>
<feature type="binding site" evidence="12">
    <location>
        <position position="469"/>
    </location>
    <ligand>
        <name>substrate</name>
    </ligand>
</feature>
<feature type="binding site" evidence="13">
    <location>
        <begin position="116"/>
        <end position="118"/>
    </location>
    <ligand>
        <name>thiamine diphosphate</name>
        <dbReference type="ChEBI" id="CHEBI:58937"/>
    </ligand>
</feature>
<feature type="domain" description="Transketolase-like pyrimidine-binding" evidence="16">
    <location>
        <begin position="354"/>
        <end position="525"/>
    </location>
</feature>
<dbReference type="InterPro" id="IPR020826">
    <property type="entry name" value="Transketolase_BS"/>
</dbReference>
<dbReference type="Gene3D" id="3.40.50.920">
    <property type="match status" value="1"/>
</dbReference>
<feature type="binding site" evidence="12">
    <location>
        <position position="473"/>
    </location>
    <ligand>
        <name>substrate</name>
    </ligand>
</feature>
<comment type="similarity">
    <text evidence="1">Belongs to the transketolase family.</text>
</comment>
<feature type="binding site" evidence="14">
    <location>
        <position position="189"/>
    </location>
    <ligand>
        <name>Mg(2+)</name>
        <dbReference type="ChEBI" id="CHEBI:18420"/>
    </ligand>
</feature>
<dbReference type="CDD" id="cd02012">
    <property type="entry name" value="TPP_TK"/>
    <property type="match status" value="1"/>
</dbReference>
<dbReference type="AlphaFoldDB" id="A0A6N2RPX4"/>
<feature type="active site" description="Proton donor" evidence="11">
    <location>
        <position position="411"/>
    </location>
</feature>
<dbReference type="RefSeq" id="WP_156328589.1">
    <property type="nucleotide sequence ID" value="NZ_CACRSW010000005.1"/>
</dbReference>
<reference evidence="17" key="1">
    <citation type="submission" date="2019-11" db="EMBL/GenBank/DDBJ databases">
        <authorList>
            <person name="Feng L."/>
        </authorList>
    </citation>
    <scope>NUCLEOTIDE SEQUENCE</scope>
    <source>
        <strain evidence="17">AvaginalisLFYP127</strain>
    </source>
</reference>
<comment type="subunit">
    <text evidence="2">Homodimer.</text>
</comment>
<dbReference type="GO" id="GO:0004802">
    <property type="term" value="F:transketolase activity"/>
    <property type="evidence" value="ECO:0007669"/>
    <property type="project" value="UniProtKB-UniRule"/>
</dbReference>
<evidence type="ECO:0000256" key="4">
    <source>
        <dbReference type="ARBA" id="ARBA00016662"/>
    </source>
</evidence>
<proteinExistence type="inferred from homology"/>
<evidence type="ECO:0000256" key="8">
    <source>
        <dbReference type="ARBA" id="ARBA00023052"/>
    </source>
</evidence>
<evidence type="ECO:0000256" key="14">
    <source>
        <dbReference type="PIRSR" id="PIRSR605478-4"/>
    </source>
</evidence>
<dbReference type="InterPro" id="IPR005478">
    <property type="entry name" value="Transketolase_bac-like"/>
</dbReference>
<keyword evidence="6 14" id="KW-0479">Metal-binding</keyword>
<evidence type="ECO:0000256" key="11">
    <source>
        <dbReference type="PIRSR" id="PIRSR605478-1"/>
    </source>
</evidence>
<dbReference type="InterPro" id="IPR009014">
    <property type="entry name" value="Transketo_C/PFOR_II"/>
</dbReference>
<evidence type="ECO:0000256" key="6">
    <source>
        <dbReference type="ARBA" id="ARBA00022723"/>
    </source>
</evidence>
<keyword evidence="7 14" id="KW-0460">Magnesium</keyword>
<accession>A0A6N2RPX4</accession>
<feature type="binding site" evidence="14">
    <location>
        <position position="157"/>
    </location>
    <ligand>
        <name>Mg(2+)</name>
        <dbReference type="ChEBI" id="CHEBI:18420"/>
    </ligand>
</feature>
<dbReference type="NCBIfam" id="TIGR00232">
    <property type="entry name" value="tktlase_bact"/>
    <property type="match status" value="1"/>
</dbReference>
<dbReference type="PANTHER" id="PTHR43522">
    <property type="entry name" value="TRANSKETOLASE"/>
    <property type="match status" value="1"/>
</dbReference>
<evidence type="ECO:0000256" key="2">
    <source>
        <dbReference type="ARBA" id="ARBA00011738"/>
    </source>
</evidence>
<keyword evidence="8 13" id="KW-0786">Thiamine pyrophosphate</keyword>
<evidence type="ECO:0000256" key="7">
    <source>
        <dbReference type="ARBA" id="ARBA00022842"/>
    </source>
</evidence>
<feature type="site" description="Important for catalytic activity" evidence="15">
    <location>
        <position position="28"/>
    </location>
</feature>
<feature type="binding site" evidence="13">
    <location>
        <position position="68"/>
    </location>
    <ligand>
        <name>thiamine diphosphate</name>
        <dbReference type="ChEBI" id="CHEBI:58937"/>
    </ligand>
</feature>
<feature type="binding site" evidence="13">
    <location>
        <position position="437"/>
    </location>
    <ligand>
        <name>thiamine diphosphate</name>
        <dbReference type="ChEBI" id="CHEBI:58937"/>
    </ligand>
</feature>
<comment type="cofactor">
    <cofactor evidence="14">
        <name>Mg(2+)</name>
        <dbReference type="ChEBI" id="CHEBI:18420"/>
    </cofactor>
    <text evidence="14">Binds 1 Mg(2+) ion per subunit. Can also utilize other divalent metal cations, such as Ca(2+), Mn(2+) and Co(2+).</text>
</comment>
<dbReference type="Pfam" id="PF00456">
    <property type="entry name" value="Transketolase_N"/>
    <property type="match status" value="1"/>
</dbReference>
<protein>
    <recommendedName>
        <fullName evidence="4 10">Transketolase</fullName>
        <ecNumber evidence="3 10">2.2.1.1</ecNumber>
    </recommendedName>
</protein>
<evidence type="ECO:0000256" key="15">
    <source>
        <dbReference type="PIRSR" id="PIRSR605478-5"/>
    </source>
</evidence>
<dbReference type="InterPro" id="IPR005474">
    <property type="entry name" value="Transketolase_N"/>
</dbReference>
<feature type="binding site" evidence="12">
    <location>
        <position position="461"/>
    </location>
    <ligand>
        <name>substrate</name>
    </ligand>
</feature>
<evidence type="ECO:0000256" key="9">
    <source>
        <dbReference type="ARBA" id="ARBA00049473"/>
    </source>
</evidence>